<dbReference type="Proteomes" id="UP001056120">
    <property type="component" value="Linkage Group LG14"/>
</dbReference>
<keyword evidence="2" id="KW-1185">Reference proteome</keyword>
<proteinExistence type="predicted"/>
<gene>
    <name evidence="1" type="ORF">L1987_43797</name>
</gene>
<evidence type="ECO:0000313" key="1">
    <source>
        <dbReference type="EMBL" id="KAI3784694.1"/>
    </source>
</evidence>
<reference evidence="2" key="1">
    <citation type="journal article" date="2022" name="Mol. Ecol. Resour.">
        <title>The genomes of chicory, endive, great burdock and yacon provide insights into Asteraceae palaeo-polyploidization history and plant inulin production.</title>
        <authorList>
            <person name="Fan W."/>
            <person name="Wang S."/>
            <person name="Wang H."/>
            <person name="Wang A."/>
            <person name="Jiang F."/>
            <person name="Liu H."/>
            <person name="Zhao H."/>
            <person name="Xu D."/>
            <person name="Zhang Y."/>
        </authorList>
    </citation>
    <scope>NUCLEOTIDE SEQUENCE [LARGE SCALE GENOMIC DNA]</scope>
    <source>
        <strain evidence="2">cv. Yunnan</strain>
    </source>
</reference>
<evidence type="ECO:0000313" key="2">
    <source>
        <dbReference type="Proteomes" id="UP001056120"/>
    </source>
</evidence>
<name>A0ACB9GMH4_9ASTR</name>
<organism evidence="1 2">
    <name type="scientific">Smallanthus sonchifolius</name>
    <dbReference type="NCBI Taxonomy" id="185202"/>
    <lineage>
        <taxon>Eukaryota</taxon>
        <taxon>Viridiplantae</taxon>
        <taxon>Streptophyta</taxon>
        <taxon>Embryophyta</taxon>
        <taxon>Tracheophyta</taxon>
        <taxon>Spermatophyta</taxon>
        <taxon>Magnoliopsida</taxon>
        <taxon>eudicotyledons</taxon>
        <taxon>Gunneridae</taxon>
        <taxon>Pentapetalae</taxon>
        <taxon>asterids</taxon>
        <taxon>campanulids</taxon>
        <taxon>Asterales</taxon>
        <taxon>Asteraceae</taxon>
        <taxon>Asteroideae</taxon>
        <taxon>Heliantheae alliance</taxon>
        <taxon>Millerieae</taxon>
        <taxon>Smallanthus</taxon>
    </lineage>
</organism>
<sequence>MYETTMLHLFINILNKFPFSLSLTHTHTRRQTYSCTNMTFMMSVQVHVSLPQSLKLKFFIFTLNNHPARRVSSSAISPPARSAASANRLSTNTSSFLQSTSSRRLSTLPLIDFISCIDFISLSICLYG</sequence>
<reference evidence="1 2" key="2">
    <citation type="journal article" date="2022" name="Mol. Ecol. Resour.">
        <title>The genomes of chicory, endive, great burdock and yacon provide insights into Asteraceae paleo-polyploidization history and plant inulin production.</title>
        <authorList>
            <person name="Fan W."/>
            <person name="Wang S."/>
            <person name="Wang H."/>
            <person name="Wang A."/>
            <person name="Jiang F."/>
            <person name="Liu H."/>
            <person name="Zhao H."/>
            <person name="Xu D."/>
            <person name="Zhang Y."/>
        </authorList>
    </citation>
    <scope>NUCLEOTIDE SEQUENCE [LARGE SCALE GENOMIC DNA]</scope>
    <source>
        <strain evidence="2">cv. Yunnan</strain>
        <tissue evidence="1">Leaves</tissue>
    </source>
</reference>
<protein>
    <submittedName>
        <fullName evidence="1">Uncharacterized protein</fullName>
    </submittedName>
</protein>
<accession>A0ACB9GMH4</accession>
<comment type="caution">
    <text evidence="1">The sequence shown here is derived from an EMBL/GenBank/DDBJ whole genome shotgun (WGS) entry which is preliminary data.</text>
</comment>
<dbReference type="EMBL" id="CM042031">
    <property type="protein sequence ID" value="KAI3784694.1"/>
    <property type="molecule type" value="Genomic_DNA"/>
</dbReference>